<accession>A0AAN6XJY1</accession>
<evidence type="ECO:0000313" key="3">
    <source>
        <dbReference type="Proteomes" id="UP001303160"/>
    </source>
</evidence>
<dbReference type="AlphaFoldDB" id="A0AAN6XJY1"/>
<feature type="coiled-coil region" evidence="1">
    <location>
        <begin position="195"/>
        <end position="222"/>
    </location>
</feature>
<evidence type="ECO:0000256" key="1">
    <source>
        <dbReference type="SAM" id="Coils"/>
    </source>
</evidence>
<comment type="caution">
    <text evidence="2">The sequence shown here is derived from an EMBL/GenBank/DDBJ whole genome shotgun (WGS) entry which is preliminary data.</text>
</comment>
<reference evidence="2" key="1">
    <citation type="journal article" date="2023" name="Mol. Phylogenet. Evol.">
        <title>Genome-scale phylogeny and comparative genomics of the fungal order Sordariales.</title>
        <authorList>
            <person name="Hensen N."/>
            <person name="Bonometti L."/>
            <person name="Westerberg I."/>
            <person name="Brannstrom I.O."/>
            <person name="Guillou S."/>
            <person name="Cros-Aarteil S."/>
            <person name="Calhoun S."/>
            <person name="Haridas S."/>
            <person name="Kuo A."/>
            <person name="Mondo S."/>
            <person name="Pangilinan J."/>
            <person name="Riley R."/>
            <person name="LaButti K."/>
            <person name="Andreopoulos B."/>
            <person name="Lipzen A."/>
            <person name="Chen C."/>
            <person name="Yan M."/>
            <person name="Daum C."/>
            <person name="Ng V."/>
            <person name="Clum A."/>
            <person name="Steindorff A."/>
            <person name="Ohm R.A."/>
            <person name="Martin F."/>
            <person name="Silar P."/>
            <person name="Natvig D.O."/>
            <person name="Lalanne C."/>
            <person name="Gautier V."/>
            <person name="Ament-Velasquez S.L."/>
            <person name="Kruys A."/>
            <person name="Hutchinson M.I."/>
            <person name="Powell A.J."/>
            <person name="Barry K."/>
            <person name="Miller A.N."/>
            <person name="Grigoriev I.V."/>
            <person name="Debuchy R."/>
            <person name="Gladieux P."/>
            <person name="Hiltunen Thoren M."/>
            <person name="Johannesson H."/>
        </authorList>
    </citation>
    <scope>NUCLEOTIDE SEQUENCE</scope>
    <source>
        <strain evidence="2">CBS 315.58</strain>
    </source>
</reference>
<keyword evidence="3" id="KW-1185">Reference proteome</keyword>
<protein>
    <submittedName>
        <fullName evidence="2">Uncharacterized protein</fullName>
    </submittedName>
</protein>
<dbReference type="Proteomes" id="UP001303160">
    <property type="component" value="Unassembled WGS sequence"/>
</dbReference>
<reference evidence="2" key="2">
    <citation type="submission" date="2023-05" db="EMBL/GenBank/DDBJ databases">
        <authorList>
            <consortium name="Lawrence Berkeley National Laboratory"/>
            <person name="Steindorff A."/>
            <person name="Hensen N."/>
            <person name="Bonometti L."/>
            <person name="Westerberg I."/>
            <person name="Brannstrom I.O."/>
            <person name="Guillou S."/>
            <person name="Cros-Aarteil S."/>
            <person name="Calhoun S."/>
            <person name="Haridas S."/>
            <person name="Kuo A."/>
            <person name="Mondo S."/>
            <person name="Pangilinan J."/>
            <person name="Riley R."/>
            <person name="Labutti K."/>
            <person name="Andreopoulos B."/>
            <person name="Lipzen A."/>
            <person name="Chen C."/>
            <person name="Yanf M."/>
            <person name="Daum C."/>
            <person name="Ng V."/>
            <person name="Clum A."/>
            <person name="Ohm R."/>
            <person name="Martin F."/>
            <person name="Silar P."/>
            <person name="Natvig D."/>
            <person name="Lalanne C."/>
            <person name="Gautier V."/>
            <person name="Ament-Velasquez S.L."/>
            <person name="Kruys A."/>
            <person name="Hutchinson M.I."/>
            <person name="Powell A.J."/>
            <person name="Barry K."/>
            <person name="Miller A.N."/>
            <person name="Grigoriev I.V."/>
            <person name="Debuchy R."/>
            <person name="Gladieux P."/>
            <person name="Thoren M.H."/>
            <person name="Johannesson H."/>
        </authorList>
    </citation>
    <scope>NUCLEOTIDE SEQUENCE</scope>
    <source>
        <strain evidence="2">CBS 315.58</strain>
    </source>
</reference>
<proteinExistence type="predicted"/>
<organism evidence="2 3">
    <name type="scientific">Triangularia verruculosa</name>
    <dbReference type="NCBI Taxonomy" id="2587418"/>
    <lineage>
        <taxon>Eukaryota</taxon>
        <taxon>Fungi</taxon>
        <taxon>Dikarya</taxon>
        <taxon>Ascomycota</taxon>
        <taxon>Pezizomycotina</taxon>
        <taxon>Sordariomycetes</taxon>
        <taxon>Sordariomycetidae</taxon>
        <taxon>Sordariales</taxon>
        <taxon>Podosporaceae</taxon>
        <taxon>Triangularia</taxon>
    </lineage>
</organism>
<sequence length="462" mass="51242">MSTASAADDPCMVLHLSSSDNNGESGDMTVFRLKERKNWDSWLQSSIENGEKDTKESQIPAPGFQILLSSPTRGVLDETIRNPYYYLPFAREVWQQVTKTFRLPGAIVKAMWDNKTYCGLSKHGGDAGAEQLEFFTAVMDAASVPDSLSISSTYNTKSELSVAVIYNCEYAQKSRVVYFLERSPEVSDHPLLIPGLFAELQLDRLEKAVKQLNSRRDIILGKVGLKESGEDPEGKTDVNWQVNKDLRQIVIDAATTEHTIRSAKDKLSKIIAHAKDDTHVWTANLKFAVHTTRFQVRLDDIDRELGILMAQCRVVAEELTTAGDVFVTEFQRREALEATRQAKSSIIIALVAMIFLPISTLSTVFATPVFNFENWWTDINFQPSSSPASSVSTGVAEPMNTSEDTSASVISACSSASDVMYVGSGSGCKKRRRRRAKEVDTGSRPTVVEKLKASELFVMPQD</sequence>
<dbReference type="EMBL" id="MU863904">
    <property type="protein sequence ID" value="KAK4201688.1"/>
    <property type="molecule type" value="Genomic_DNA"/>
</dbReference>
<keyword evidence="1" id="KW-0175">Coiled coil</keyword>
<gene>
    <name evidence="2" type="ORF">QBC40DRAFT_347617</name>
</gene>
<evidence type="ECO:0000313" key="2">
    <source>
        <dbReference type="EMBL" id="KAK4201688.1"/>
    </source>
</evidence>
<name>A0AAN6XJY1_9PEZI</name>